<keyword evidence="2" id="KW-0472">Membrane</keyword>
<evidence type="ECO:0000313" key="4">
    <source>
        <dbReference type="EnsemblMetazoa" id="G11205.6:cds"/>
    </source>
</evidence>
<dbReference type="GO" id="GO:0055074">
    <property type="term" value="P:calcium ion homeostasis"/>
    <property type="evidence" value="ECO:0007669"/>
    <property type="project" value="TreeGrafter"/>
</dbReference>
<keyword evidence="5" id="KW-1185">Reference proteome</keyword>
<dbReference type="AlphaFoldDB" id="A0A8W8HVX8"/>
<evidence type="ECO:0000313" key="5">
    <source>
        <dbReference type="Proteomes" id="UP000005408"/>
    </source>
</evidence>
<feature type="region of interest" description="Disordered" evidence="1">
    <location>
        <begin position="1"/>
        <end position="69"/>
    </location>
</feature>
<feature type="compositionally biased region" description="Low complexity" evidence="1">
    <location>
        <begin position="53"/>
        <end position="66"/>
    </location>
</feature>
<dbReference type="PROSITE" id="PS00018">
    <property type="entry name" value="EF_HAND_1"/>
    <property type="match status" value="1"/>
</dbReference>
<evidence type="ECO:0000256" key="1">
    <source>
        <dbReference type="SAM" id="MobiDB-lite"/>
    </source>
</evidence>
<keyword evidence="2" id="KW-0812">Transmembrane</keyword>
<name>A0A8W8HVX8_MAGGI</name>
<dbReference type="PROSITE" id="PS50222">
    <property type="entry name" value="EF_HAND_2"/>
    <property type="match status" value="1"/>
</dbReference>
<dbReference type="PANTHER" id="PTHR16213">
    <property type="entry name" value="SELENOPROTEIN N"/>
    <property type="match status" value="1"/>
</dbReference>
<dbReference type="EnsemblMetazoa" id="G11205.6">
    <property type="protein sequence ID" value="G11205.6:cds"/>
    <property type="gene ID" value="G11205"/>
</dbReference>
<organism evidence="4 5">
    <name type="scientific">Magallana gigas</name>
    <name type="common">Pacific oyster</name>
    <name type="synonym">Crassostrea gigas</name>
    <dbReference type="NCBI Taxonomy" id="29159"/>
    <lineage>
        <taxon>Eukaryota</taxon>
        <taxon>Metazoa</taxon>
        <taxon>Spiralia</taxon>
        <taxon>Lophotrochozoa</taxon>
        <taxon>Mollusca</taxon>
        <taxon>Bivalvia</taxon>
        <taxon>Autobranchia</taxon>
        <taxon>Pteriomorphia</taxon>
        <taxon>Ostreida</taxon>
        <taxon>Ostreoidea</taxon>
        <taxon>Ostreidae</taxon>
        <taxon>Magallana</taxon>
    </lineage>
</organism>
<evidence type="ECO:0000259" key="3">
    <source>
        <dbReference type="PROSITE" id="PS50222"/>
    </source>
</evidence>
<dbReference type="Proteomes" id="UP000005408">
    <property type="component" value="Unassembled WGS sequence"/>
</dbReference>
<feature type="domain" description="EF-hand" evidence="3">
    <location>
        <begin position="141"/>
        <end position="169"/>
    </location>
</feature>
<dbReference type="GO" id="GO:0005509">
    <property type="term" value="F:calcium ion binding"/>
    <property type="evidence" value="ECO:0007669"/>
    <property type="project" value="InterPro"/>
</dbReference>
<accession>A0A8W8HVX8</accession>
<dbReference type="InterPro" id="IPR018247">
    <property type="entry name" value="EF_Hand_1_Ca_BS"/>
</dbReference>
<dbReference type="InterPro" id="IPR002048">
    <property type="entry name" value="EF_hand_dom"/>
</dbReference>
<feature type="transmembrane region" description="Helical" evidence="2">
    <location>
        <begin position="91"/>
        <end position="111"/>
    </location>
</feature>
<dbReference type="GO" id="GO:0005789">
    <property type="term" value="C:endoplasmic reticulum membrane"/>
    <property type="evidence" value="ECO:0007669"/>
    <property type="project" value="TreeGrafter"/>
</dbReference>
<evidence type="ECO:0000256" key="2">
    <source>
        <dbReference type="SAM" id="Phobius"/>
    </source>
</evidence>
<protein>
    <recommendedName>
        <fullName evidence="3">EF-hand domain-containing protein</fullName>
    </recommendedName>
</protein>
<proteinExistence type="predicted"/>
<sequence>MPKKEDLSKPSGPDPGGEGDTELRNRKQGRQKQKKDNKTTTEENGQEVASAEQTQAPAQQQQQPMPQQMPYPQPDVIYIPANRVIFAIPKWICYPVLVIMAIGFVILGGFIGDRVWKYYYGIIPWDSESGLKNVIGDAGVDFFRQYDRDMDGKLSLEEYEAMYYRLIGDGVNITANVQYTQLIDEDDEVLTARASFKPLLLETMTKDFNESFLSDSMDSLIGLKKWTSLTQEWNNYGAKHFKQAFFPEDKQLLEKVGEVYDIYKMDEGIFAMFDVQMKSSNRYNPPKVEDRVVLIHRLLTMFHPRPFLRTRFAPQGAKATIRAFNDKYVDIVFRIHAEFQLNDPPYYPFWFTPAQFKGNLIISRDGSHIEYFHMYVPTDKRLNIDMEWLNGPETDENMEVDIGFIPQMEIQITSPSKKVPKDLQEKELPEDKNMAKNVQNMKWKKEISMYDAERTLEIAFYPFKKIVYYNFTDAFEVAKKENRLVHHILLWALESTPVLALLNESFVSSWSLVADLKELEKDSHQPEYSKVASHFLENYKFPVMMMVALPNGTILHKVNANEFMDEGADGDDEPSLFSSLAGTFGEFMEKVNPKPKRITASSRLAGPQGDMMCPRLKQDLEKFKADGFDGPQEYHYMKFLQHAIQKSAPFMPDAFFRNV</sequence>
<keyword evidence="2" id="KW-1133">Transmembrane helix</keyword>
<reference evidence="4" key="1">
    <citation type="submission" date="2022-08" db="UniProtKB">
        <authorList>
            <consortium name="EnsemblMetazoa"/>
        </authorList>
    </citation>
    <scope>IDENTIFICATION</scope>
    <source>
        <strain evidence="4">05x7-T-G4-1.051#20</strain>
    </source>
</reference>
<dbReference type="PANTHER" id="PTHR16213:SF78">
    <property type="entry name" value="SELENOPROTEIN N"/>
    <property type="match status" value="1"/>
</dbReference>